<reference evidence="7" key="1">
    <citation type="submission" date="2021-01" db="EMBL/GenBank/DDBJ databases">
        <authorList>
            <consortium name="Genoscope - CEA"/>
            <person name="William W."/>
        </authorList>
    </citation>
    <scope>NUCLEOTIDE SEQUENCE</scope>
</reference>
<sequence>MNSIGPEENKPILRMFLAGIASIAAGGSTHPVDTVKVRLQKEGEGKSDVKKYKNILRGSYVIYKEEGLRALYKGLSASLGREATYSTLRLGLYEPFKHMISQDGEKTSLGVKFFAGLMSGSTGAIVANPCDVLKIRLQSISGHHQSVFAEITQILHHEGILGLYKGTMPNLLRGAILTGTKMATYDQTKQWLKEHFEFKEGFSLQFVCSFATGLMLSITTAPMDLIKTRIMSQDAGHKVYNGLMDCAIKTFKQEGLGAFYKGFFPQWIRFGPFNIIQLIVWEQLRTLCGIKNI</sequence>
<keyword evidence="2 6" id="KW-0813">Transport</keyword>
<evidence type="ECO:0000256" key="2">
    <source>
        <dbReference type="ARBA" id="ARBA00022448"/>
    </source>
</evidence>
<evidence type="ECO:0000256" key="3">
    <source>
        <dbReference type="ARBA" id="ARBA00022737"/>
    </source>
</evidence>
<feature type="repeat" description="Solcar" evidence="5">
    <location>
        <begin position="200"/>
        <end position="287"/>
    </location>
</feature>
<protein>
    <submittedName>
        <fullName evidence="7">Uncharacterized protein</fullName>
    </submittedName>
</protein>
<feature type="repeat" description="Solcar" evidence="5">
    <location>
        <begin position="107"/>
        <end position="191"/>
    </location>
</feature>
<keyword evidence="5" id="KW-0472">Membrane</keyword>
<keyword evidence="4" id="KW-1133">Transmembrane helix</keyword>
<comment type="caution">
    <text evidence="7">The sequence shown here is derived from an EMBL/GenBank/DDBJ whole genome shotgun (WGS) entry which is preliminary data.</text>
</comment>
<evidence type="ECO:0000313" key="8">
    <source>
        <dbReference type="Proteomes" id="UP000688137"/>
    </source>
</evidence>
<dbReference type="InterPro" id="IPR050391">
    <property type="entry name" value="Mito_Metabolite_Transporter"/>
</dbReference>
<evidence type="ECO:0000256" key="6">
    <source>
        <dbReference type="RuleBase" id="RU000488"/>
    </source>
</evidence>
<evidence type="ECO:0000256" key="4">
    <source>
        <dbReference type="ARBA" id="ARBA00022989"/>
    </source>
</evidence>
<feature type="repeat" description="Solcar" evidence="5">
    <location>
        <begin position="13"/>
        <end position="99"/>
    </location>
</feature>
<dbReference type="Proteomes" id="UP000688137">
    <property type="component" value="Unassembled WGS sequence"/>
</dbReference>
<evidence type="ECO:0000256" key="1">
    <source>
        <dbReference type="ARBA" id="ARBA00006375"/>
    </source>
</evidence>
<keyword evidence="5 6" id="KW-0812">Transmembrane</keyword>
<organism evidence="7 8">
    <name type="scientific">Paramecium primaurelia</name>
    <dbReference type="NCBI Taxonomy" id="5886"/>
    <lineage>
        <taxon>Eukaryota</taxon>
        <taxon>Sar</taxon>
        <taxon>Alveolata</taxon>
        <taxon>Ciliophora</taxon>
        <taxon>Intramacronucleata</taxon>
        <taxon>Oligohymenophorea</taxon>
        <taxon>Peniculida</taxon>
        <taxon>Parameciidae</taxon>
        <taxon>Paramecium</taxon>
    </lineage>
</organism>
<dbReference type="PROSITE" id="PS50920">
    <property type="entry name" value="SOLCAR"/>
    <property type="match status" value="3"/>
</dbReference>
<comment type="similarity">
    <text evidence="1 6">Belongs to the mitochondrial carrier (TC 2.A.29) family.</text>
</comment>
<dbReference type="EMBL" id="CAJJDM010000017">
    <property type="protein sequence ID" value="CAD8053560.1"/>
    <property type="molecule type" value="Genomic_DNA"/>
</dbReference>
<gene>
    <name evidence="7" type="ORF">PPRIM_AZ9-3.1.T0200391</name>
</gene>
<dbReference type="OMA" id="TTRFGAY"/>
<dbReference type="Pfam" id="PF00153">
    <property type="entry name" value="Mito_carr"/>
    <property type="match status" value="3"/>
</dbReference>
<dbReference type="GO" id="GO:0016020">
    <property type="term" value="C:membrane"/>
    <property type="evidence" value="ECO:0007669"/>
    <property type="project" value="UniProtKB-UniRule"/>
</dbReference>
<evidence type="ECO:0000313" key="7">
    <source>
        <dbReference type="EMBL" id="CAD8053560.1"/>
    </source>
</evidence>
<keyword evidence="3" id="KW-0677">Repeat</keyword>
<keyword evidence="8" id="KW-1185">Reference proteome</keyword>
<proteinExistence type="inferred from homology"/>
<evidence type="ECO:0000256" key="5">
    <source>
        <dbReference type="PROSITE-ProRule" id="PRU00282"/>
    </source>
</evidence>
<name>A0A8S1KCN6_PARPR</name>
<dbReference type="PANTHER" id="PTHR45618">
    <property type="entry name" value="MITOCHONDRIAL DICARBOXYLATE CARRIER-RELATED"/>
    <property type="match status" value="1"/>
</dbReference>
<dbReference type="InterPro" id="IPR018108">
    <property type="entry name" value="MCP_transmembrane"/>
</dbReference>
<dbReference type="AlphaFoldDB" id="A0A8S1KCN6"/>
<accession>A0A8S1KCN6</accession>